<dbReference type="InterPro" id="IPR039420">
    <property type="entry name" value="WalR-like"/>
</dbReference>
<keyword evidence="3 8" id="KW-0597">Phosphoprotein</keyword>
<keyword evidence="5" id="KW-0805">Transcription regulation</keyword>
<dbReference type="EMBL" id="PDEA01000001">
    <property type="protein sequence ID" value="PEH88432.1"/>
    <property type="molecule type" value="Genomic_DNA"/>
</dbReference>
<dbReference type="FunFam" id="3.40.50.2300:FF:000001">
    <property type="entry name" value="DNA-binding response regulator PhoB"/>
    <property type="match status" value="1"/>
</dbReference>
<evidence type="ECO:0000256" key="8">
    <source>
        <dbReference type="PROSITE-ProRule" id="PRU00169"/>
    </source>
</evidence>
<dbReference type="SUPFAM" id="SSF52172">
    <property type="entry name" value="CheY-like"/>
    <property type="match status" value="1"/>
</dbReference>
<sequence length="235" mass="26435">MYRILVVDDDEEITTLLSQYMERFGFEVHVASDGASMHSQLKAHAIDLVVMDVMLPGVDGLTLARLLRQQSQMPIIMLTARAESYDCVVGLELGADDYMGKPFEPRELVARIHSVMRRQATAQADTSQAANVRFDAWTLQRLERQVVDPQGTVVPLSYAEYRLLCTLLEAPRRVFSREQLLEQARGRSMDSLDRSVDLLISRLRHKLGEDGPSLIKTVRGAGYMLDARQIQACVA</sequence>
<dbReference type="PANTHER" id="PTHR48111">
    <property type="entry name" value="REGULATOR OF RPOS"/>
    <property type="match status" value="1"/>
</dbReference>
<evidence type="ECO:0000256" key="5">
    <source>
        <dbReference type="ARBA" id="ARBA00023015"/>
    </source>
</evidence>
<gene>
    <name evidence="12" type="ORF">CRM82_07285</name>
</gene>
<evidence type="ECO:0000256" key="9">
    <source>
        <dbReference type="PROSITE-ProRule" id="PRU01091"/>
    </source>
</evidence>
<dbReference type="OrthoDB" id="9802426at2"/>
<evidence type="ECO:0000256" key="6">
    <source>
        <dbReference type="ARBA" id="ARBA00023125"/>
    </source>
</evidence>
<dbReference type="InterPro" id="IPR011006">
    <property type="entry name" value="CheY-like_superfamily"/>
</dbReference>
<keyword evidence="13" id="KW-1185">Reference proteome</keyword>
<dbReference type="STRING" id="1219032.GCA_001515545_03146"/>
<dbReference type="AlphaFoldDB" id="A0A2A7UT39"/>
<comment type="caution">
    <text evidence="12">The sequence shown here is derived from an EMBL/GenBank/DDBJ whole genome shotgun (WGS) entry which is preliminary data.</text>
</comment>
<evidence type="ECO:0000256" key="7">
    <source>
        <dbReference type="ARBA" id="ARBA00023163"/>
    </source>
</evidence>
<keyword evidence="7" id="KW-0804">Transcription</keyword>
<feature type="domain" description="Response regulatory" evidence="10">
    <location>
        <begin position="3"/>
        <end position="116"/>
    </location>
</feature>
<reference evidence="13" key="1">
    <citation type="submission" date="2017-09" db="EMBL/GenBank/DDBJ databases">
        <title>FDA dAtabase for Regulatory Grade micrObial Sequences (FDA-ARGOS): Supporting development and validation of Infectious Disease Dx tests.</title>
        <authorList>
            <person name="Minogue T."/>
            <person name="Wolcott M."/>
            <person name="Wasieloski L."/>
            <person name="Aguilar W."/>
            <person name="Moore D."/>
            <person name="Tallon L."/>
            <person name="Sadzewicz L."/>
            <person name="Ott S."/>
            <person name="Zhao X."/>
            <person name="Nagaraj S."/>
            <person name="Vavikolanu K."/>
            <person name="Aluvathingal J."/>
            <person name="Nadendla S."/>
            <person name="Sichtig H."/>
        </authorList>
    </citation>
    <scope>NUCLEOTIDE SEQUENCE [LARGE SCALE GENOMIC DNA]</scope>
    <source>
        <strain evidence="13">FDAARGOS_394</strain>
    </source>
</reference>
<dbReference type="GO" id="GO:0000156">
    <property type="term" value="F:phosphorelay response regulator activity"/>
    <property type="evidence" value="ECO:0007669"/>
    <property type="project" value="TreeGrafter"/>
</dbReference>
<dbReference type="Proteomes" id="UP000220246">
    <property type="component" value="Unassembled WGS sequence"/>
</dbReference>
<dbReference type="InterPro" id="IPR016032">
    <property type="entry name" value="Sig_transdc_resp-reg_C-effctor"/>
</dbReference>
<dbReference type="Gene3D" id="6.10.250.690">
    <property type="match status" value="1"/>
</dbReference>
<dbReference type="InterPro" id="IPR001867">
    <property type="entry name" value="OmpR/PhoB-type_DNA-bd"/>
</dbReference>
<dbReference type="GO" id="GO:0006355">
    <property type="term" value="P:regulation of DNA-templated transcription"/>
    <property type="evidence" value="ECO:0007669"/>
    <property type="project" value="InterPro"/>
</dbReference>
<dbReference type="PANTHER" id="PTHR48111:SF4">
    <property type="entry name" value="DNA-BINDING DUAL TRANSCRIPTIONAL REGULATOR OMPR"/>
    <property type="match status" value="1"/>
</dbReference>
<dbReference type="Pfam" id="PF00072">
    <property type="entry name" value="Response_reg"/>
    <property type="match status" value="1"/>
</dbReference>
<organism evidence="12 13">
    <name type="scientific">Comamonas terrigena</name>
    <dbReference type="NCBI Taxonomy" id="32013"/>
    <lineage>
        <taxon>Bacteria</taxon>
        <taxon>Pseudomonadati</taxon>
        <taxon>Pseudomonadota</taxon>
        <taxon>Betaproteobacteria</taxon>
        <taxon>Burkholderiales</taxon>
        <taxon>Comamonadaceae</taxon>
        <taxon>Comamonas</taxon>
    </lineage>
</organism>
<dbReference type="PROSITE" id="PS51755">
    <property type="entry name" value="OMPR_PHOB"/>
    <property type="match status" value="1"/>
</dbReference>
<feature type="modified residue" description="4-aspartylphosphate" evidence="8">
    <location>
        <position position="52"/>
    </location>
</feature>
<dbReference type="PROSITE" id="PS50110">
    <property type="entry name" value="RESPONSE_REGULATORY"/>
    <property type="match status" value="1"/>
</dbReference>
<evidence type="ECO:0000259" key="11">
    <source>
        <dbReference type="PROSITE" id="PS51755"/>
    </source>
</evidence>
<protein>
    <submittedName>
        <fullName evidence="12">DNA-binding response regulator</fullName>
    </submittedName>
</protein>
<evidence type="ECO:0000313" key="13">
    <source>
        <dbReference type="Proteomes" id="UP000220246"/>
    </source>
</evidence>
<dbReference type="GeneID" id="80800395"/>
<dbReference type="SMART" id="SM00448">
    <property type="entry name" value="REC"/>
    <property type="match status" value="1"/>
</dbReference>
<keyword evidence="2" id="KW-0963">Cytoplasm</keyword>
<dbReference type="GO" id="GO:0000976">
    <property type="term" value="F:transcription cis-regulatory region binding"/>
    <property type="evidence" value="ECO:0007669"/>
    <property type="project" value="TreeGrafter"/>
</dbReference>
<dbReference type="Gene3D" id="3.40.50.2300">
    <property type="match status" value="1"/>
</dbReference>
<dbReference type="RefSeq" id="WP_066539781.1">
    <property type="nucleotide sequence ID" value="NZ_DALZQJ010000020.1"/>
</dbReference>
<feature type="DNA-binding region" description="OmpR/PhoB-type" evidence="9">
    <location>
        <begin position="129"/>
        <end position="227"/>
    </location>
</feature>
<dbReference type="Gene3D" id="1.10.10.10">
    <property type="entry name" value="Winged helix-like DNA-binding domain superfamily/Winged helix DNA-binding domain"/>
    <property type="match status" value="1"/>
</dbReference>
<keyword evidence="6 9" id="KW-0238">DNA-binding</keyword>
<dbReference type="GO" id="GO:0005829">
    <property type="term" value="C:cytosol"/>
    <property type="evidence" value="ECO:0007669"/>
    <property type="project" value="TreeGrafter"/>
</dbReference>
<dbReference type="GO" id="GO:0032993">
    <property type="term" value="C:protein-DNA complex"/>
    <property type="evidence" value="ECO:0007669"/>
    <property type="project" value="TreeGrafter"/>
</dbReference>
<feature type="domain" description="OmpR/PhoB-type" evidence="11">
    <location>
        <begin position="129"/>
        <end position="227"/>
    </location>
</feature>
<name>A0A2A7UT39_COMTR</name>
<accession>A0A2A7UT39</accession>
<evidence type="ECO:0000256" key="4">
    <source>
        <dbReference type="ARBA" id="ARBA00023012"/>
    </source>
</evidence>
<evidence type="ECO:0000256" key="3">
    <source>
        <dbReference type="ARBA" id="ARBA00022553"/>
    </source>
</evidence>
<proteinExistence type="predicted"/>
<evidence type="ECO:0000313" key="12">
    <source>
        <dbReference type="EMBL" id="PEH88432.1"/>
    </source>
</evidence>
<dbReference type="SUPFAM" id="SSF46894">
    <property type="entry name" value="C-terminal effector domain of the bipartite response regulators"/>
    <property type="match status" value="1"/>
</dbReference>
<keyword evidence="4" id="KW-0902">Two-component regulatory system</keyword>
<dbReference type="CDD" id="cd00383">
    <property type="entry name" value="trans_reg_C"/>
    <property type="match status" value="1"/>
</dbReference>
<dbReference type="InterPro" id="IPR036388">
    <property type="entry name" value="WH-like_DNA-bd_sf"/>
</dbReference>
<comment type="subcellular location">
    <subcellularLocation>
        <location evidence="1">Cytoplasm</location>
    </subcellularLocation>
</comment>
<dbReference type="Pfam" id="PF00486">
    <property type="entry name" value="Trans_reg_C"/>
    <property type="match status" value="1"/>
</dbReference>
<evidence type="ECO:0000259" key="10">
    <source>
        <dbReference type="PROSITE" id="PS50110"/>
    </source>
</evidence>
<dbReference type="FunFam" id="1.10.10.10:FF:000099">
    <property type="entry name" value="Two-component system response regulator TorR"/>
    <property type="match status" value="1"/>
</dbReference>
<evidence type="ECO:0000256" key="2">
    <source>
        <dbReference type="ARBA" id="ARBA00022490"/>
    </source>
</evidence>
<evidence type="ECO:0000256" key="1">
    <source>
        <dbReference type="ARBA" id="ARBA00004496"/>
    </source>
</evidence>
<dbReference type="SMART" id="SM00862">
    <property type="entry name" value="Trans_reg_C"/>
    <property type="match status" value="1"/>
</dbReference>
<dbReference type="InterPro" id="IPR001789">
    <property type="entry name" value="Sig_transdc_resp-reg_receiver"/>
</dbReference>